<name>A0A811USD0_CERCA</name>
<sequence>MTHNTANCGTTFNKLAPIAPISKGLVVINDQLALIEENNEAPITINEYPTHQSSAMNSPSVVLQFTFCTG</sequence>
<keyword evidence="2" id="KW-1185">Reference proteome</keyword>
<gene>
    <name evidence="1" type="ORF">CCAP1982_LOCUS10550</name>
</gene>
<comment type="caution">
    <text evidence="1">The sequence shown here is derived from an EMBL/GenBank/DDBJ whole genome shotgun (WGS) entry which is preliminary data.</text>
</comment>
<evidence type="ECO:0000313" key="2">
    <source>
        <dbReference type="Proteomes" id="UP000606786"/>
    </source>
</evidence>
<dbReference type="AlphaFoldDB" id="A0A811USD0"/>
<evidence type="ECO:0000313" key="1">
    <source>
        <dbReference type="EMBL" id="CAD7002062.1"/>
    </source>
</evidence>
<dbReference type="EMBL" id="CAJHJT010000023">
    <property type="protein sequence ID" value="CAD7002062.1"/>
    <property type="molecule type" value="Genomic_DNA"/>
</dbReference>
<reference evidence="1" key="1">
    <citation type="submission" date="2020-11" db="EMBL/GenBank/DDBJ databases">
        <authorList>
            <person name="Whitehead M."/>
        </authorList>
    </citation>
    <scope>NUCLEOTIDE SEQUENCE</scope>
    <source>
        <strain evidence="1">EGII</strain>
    </source>
</reference>
<accession>A0A811USD0</accession>
<dbReference type="Proteomes" id="UP000606786">
    <property type="component" value="Unassembled WGS sequence"/>
</dbReference>
<organism evidence="1 2">
    <name type="scientific">Ceratitis capitata</name>
    <name type="common">Mediterranean fruit fly</name>
    <name type="synonym">Tephritis capitata</name>
    <dbReference type="NCBI Taxonomy" id="7213"/>
    <lineage>
        <taxon>Eukaryota</taxon>
        <taxon>Metazoa</taxon>
        <taxon>Ecdysozoa</taxon>
        <taxon>Arthropoda</taxon>
        <taxon>Hexapoda</taxon>
        <taxon>Insecta</taxon>
        <taxon>Pterygota</taxon>
        <taxon>Neoptera</taxon>
        <taxon>Endopterygota</taxon>
        <taxon>Diptera</taxon>
        <taxon>Brachycera</taxon>
        <taxon>Muscomorpha</taxon>
        <taxon>Tephritoidea</taxon>
        <taxon>Tephritidae</taxon>
        <taxon>Ceratitis</taxon>
        <taxon>Ceratitis</taxon>
    </lineage>
</organism>
<protein>
    <submittedName>
        <fullName evidence="1">(Mediterranean fruit fly) hypothetical protein</fullName>
    </submittedName>
</protein>
<proteinExistence type="predicted"/>